<reference evidence="1" key="1">
    <citation type="submission" date="2014-11" db="EMBL/GenBank/DDBJ databases">
        <authorList>
            <person name="Amaro Gonzalez C."/>
        </authorList>
    </citation>
    <scope>NUCLEOTIDE SEQUENCE</scope>
</reference>
<accession>A0A0E9UT88</accession>
<reference evidence="1" key="2">
    <citation type="journal article" date="2015" name="Fish Shellfish Immunol.">
        <title>Early steps in the European eel (Anguilla anguilla)-Vibrio vulnificus interaction in the gills: Role of the RtxA13 toxin.</title>
        <authorList>
            <person name="Callol A."/>
            <person name="Pajuelo D."/>
            <person name="Ebbesson L."/>
            <person name="Teles M."/>
            <person name="MacKenzie S."/>
            <person name="Amaro C."/>
        </authorList>
    </citation>
    <scope>NUCLEOTIDE SEQUENCE</scope>
</reference>
<dbReference type="AlphaFoldDB" id="A0A0E9UT88"/>
<organism evidence="1">
    <name type="scientific">Anguilla anguilla</name>
    <name type="common">European freshwater eel</name>
    <name type="synonym">Muraena anguilla</name>
    <dbReference type="NCBI Taxonomy" id="7936"/>
    <lineage>
        <taxon>Eukaryota</taxon>
        <taxon>Metazoa</taxon>
        <taxon>Chordata</taxon>
        <taxon>Craniata</taxon>
        <taxon>Vertebrata</taxon>
        <taxon>Euteleostomi</taxon>
        <taxon>Actinopterygii</taxon>
        <taxon>Neopterygii</taxon>
        <taxon>Teleostei</taxon>
        <taxon>Anguilliformes</taxon>
        <taxon>Anguillidae</taxon>
        <taxon>Anguilla</taxon>
    </lineage>
</organism>
<evidence type="ECO:0000313" key="1">
    <source>
        <dbReference type="EMBL" id="JAH68405.1"/>
    </source>
</evidence>
<name>A0A0E9UT88_ANGAN</name>
<proteinExistence type="predicted"/>
<dbReference type="EMBL" id="GBXM01040172">
    <property type="protein sequence ID" value="JAH68405.1"/>
    <property type="molecule type" value="Transcribed_RNA"/>
</dbReference>
<protein>
    <submittedName>
        <fullName evidence="1">Uncharacterized protein</fullName>
    </submittedName>
</protein>
<sequence>MTTNHRLQTHSQRCTCAIRNVARNITIRLFHQDLG</sequence>